<protein>
    <submittedName>
        <fullName evidence="2">Uncharacterized protein</fullName>
    </submittedName>
</protein>
<evidence type="ECO:0000313" key="2">
    <source>
        <dbReference type="WBParaSite" id="nRc.2.0.1.t33220-RA"/>
    </source>
</evidence>
<reference evidence="2" key="1">
    <citation type="submission" date="2022-11" db="UniProtKB">
        <authorList>
            <consortium name="WormBaseParasite"/>
        </authorList>
    </citation>
    <scope>IDENTIFICATION</scope>
</reference>
<accession>A0A915K353</accession>
<dbReference type="AlphaFoldDB" id="A0A915K353"/>
<keyword evidence="1" id="KW-1185">Reference proteome</keyword>
<name>A0A915K353_ROMCU</name>
<evidence type="ECO:0000313" key="1">
    <source>
        <dbReference type="Proteomes" id="UP000887565"/>
    </source>
</evidence>
<organism evidence="1 2">
    <name type="scientific">Romanomermis culicivorax</name>
    <name type="common">Nematode worm</name>
    <dbReference type="NCBI Taxonomy" id="13658"/>
    <lineage>
        <taxon>Eukaryota</taxon>
        <taxon>Metazoa</taxon>
        <taxon>Ecdysozoa</taxon>
        <taxon>Nematoda</taxon>
        <taxon>Enoplea</taxon>
        <taxon>Dorylaimia</taxon>
        <taxon>Mermithida</taxon>
        <taxon>Mermithoidea</taxon>
        <taxon>Mermithidae</taxon>
        <taxon>Romanomermis</taxon>
    </lineage>
</organism>
<proteinExistence type="predicted"/>
<dbReference type="Proteomes" id="UP000887565">
    <property type="component" value="Unplaced"/>
</dbReference>
<sequence length="55" mass="6670">MGRKRVFRDIRDSLAFKPKLQRFRSGRQDILKITELICRDIESPTQKIELFLRFC</sequence>
<dbReference type="WBParaSite" id="nRc.2.0.1.t33220-RA">
    <property type="protein sequence ID" value="nRc.2.0.1.t33220-RA"/>
    <property type="gene ID" value="nRc.2.0.1.g33220"/>
</dbReference>